<keyword evidence="13" id="KW-1185">Reference proteome</keyword>
<evidence type="ECO:0000313" key="12">
    <source>
        <dbReference type="EMBL" id="MFC6377904.1"/>
    </source>
</evidence>
<evidence type="ECO:0000256" key="1">
    <source>
        <dbReference type="ARBA" id="ARBA00004429"/>
    </source>
</evidence>
<sequence length="221" mass="24535">MFDYTFHWRSAFNALPAMLQGSLVTIETAVITMVLGTLIAFALTAMRSSNIRVLRGFSATWISIARNTPSLLQIYMLYFGLGNFNINVSSWAALIGGIAFNNAGYLAEIFRGGMKAIPHTQVRAARSLGMSAFQAYRLIVVPQLLRVVFHPLTNQMIWSVLMTSTGVIVGLDSDLSGVTQNFNVLTYRTFELFSIAAVLYYLIAKVIVLGARGLGWRLFRY</sequence>
<reference evidence="13" key="1">
    <citation type="journal article" date="2019" name="Int. J. Syst. Evol. Microbiol.">
        <title>The Global Catalogue of Microorganisms (GCM) 10K type strain sequencing project: providing services to taxonomists for standard genome sequencing and annotation.</title>
        <authorList>
            <consortium name="The Broad Institute Genomics Platform"/>
            <consortium name="The Broad Institute Genome Sequencing Center for Infectious Disease"/>
            <person name="Wu L."/>
            <person name="Ma J."/>
        </authorList>
    </citation>
    <scope>NUCLEOTIDE SEQUENCE [LARGE SCALE GENOMIC DNA]</scope>
    <source>
        <strain evidence="13">CGMCC 1.18518</strain>
    </source>
</reference>
<feature type="transmembrane region" description="Helical" evidence="10">
    <location>
        <begin position="155"/>
        <end position="171"/>
    </location>
</feature>
<comment type="caution">
    <text evidence="12">The sequence shown here is derived from an EMBL/GenBank/DDBJ whole genome shotgun (WGS) entry which is preliminary data.</text>
</comment>
<dbReference type="InterPro" id="IPR010065">
    <property type="entry name" value="AA_ABC_transptr_permease_3TM"/>
</dbReference>
<dbReference type="InterPro" id="IPR043429">
    <property type="entry name" value="ArtM/GltK/GlnP/TcyL/YhdX-like"/>
</dbReference>
<dbReference type="InterPro" id="IPR035906">
    <property type="entry name" value="MetI-like_sf"/>
</dbReference>
<feature type="transmembrane region" description="Helical" evidence="10">
    <location>
        <begin position="88"/>
        <end position="107"/>
    </location>
</feature>
<comment type="subcellular location">
    <subcellularLocation>
        <location evidence="1">Cell inner membrane</location>
        <topology evidence="1">Multi-pass membrane protein</topology>
    </subcellularLocation>
    <subcellularLocation>
        <location evidence="10">Cell membrane</location>
        <topology evidence="10">Multi-pass membrane protein</topology>
    </subcellularLocation>
</comment>
<evidence type="ECO:0000256" key="10">
    <source>
        <dbReference type="RuleBase" id="RU363032"/>
    </source>
</evidence>
<dbReference type="SUPFAM" id="SSF161098">
    <property type="entry name" value="MetI-like"/>
    <property type="match status" value="1"/>
</dbReference>
<dbReference type="PANTHER" id="PTHR30614:SF0">
    <property type="entry name" value="L-CYSTINE TRANSPORT SYSTEM PERMEASE PROTEIN TCYL"/>
    <property type="match status" value="1"/>
</dbReference>
<evidence type="ECO:0000256" key="7">
    <source>
        <dbReference type="ARBA" id="ARBA00022970"/>
    </source>
</evidence>
<gene>
    <name evidence="12" type="ORF">ACFP9W_07345</name>
</gene>
<organism evidence="12 13">
    <name type="scientific">Tatumella terrea</name>
    <dbReference type="NCBI Taxonomy" id="419007"/>
    <lineage>
        <taxon>Bacteria</taxon>
        <taxon>Pseudomonadati</taxon>
        <taxon>Pseudomonadota</taxon>
        <taxon>Gammaproteobacteria</taxon>
        <taxon>Enterobacterales</taxon>
        <taxon>Erwiniaceae</taxon>
        <taxon>Tatumella</taxon>
    </lineage>
</organism>
<dbReference type="Gene3D" id="1.10.3720.10">
    <property type="entry name" value="MetI-like"/>
    <property type="match status" value="1"/>
</dbReference>
<protein>
    <submittedName>
        <fullName evidence="12">Amino acid ABC transporter permease</fullName>
    </submittedName>
</protein>
<keyword evidence="7" id="KW-0029">Amino-acid transport</keyword>
<dbReference type="Pfam" id="PF00528">
    <property type="entry name" value="BPD_transp_1"/>
    <property type="match status" value="1"/>
</dbReference>
<evidence type="ECO:0000256" key="2">
    <source>
        <dbReference type="ARBA" id="ARBA00010072"/>
    </source>
</evidence>
<keyword evidence="8 10" id="KW-1133">Transmembrane helix</keyword>
<evidence type="ECO:0000256" key="8">
    <source>
        <dbReference type="ARBA" id="ARBA00022989"/>
    </source>
</evidence>
<evidence type="ECO:0000256" key="4">
    <source>
        <dbReference type="ARBA" id="ARBA00022475"/>
    </source>
</evidence>
<dbReference type="PANTHER" id="PTHR30614">
    <property type="entry name" value="MEMBRANE COMPONENT OF AMINO ACID ABC TRANSPORTER"/>
    <property type="match status" value="1"/>
</dbReference>
<feature type="transmembrane region" description="Helical" evidence="10">
    <location>
        <begin position="192"/>
        <end position="211"/>
    </location>
</feature>
<evidence type="ECO:0000256" key="3">
    <source>
        <dbReference type="ARBA" id="ARBA00022448"/>
    </source>
</evidence>
<feature type="domain" description="ABC transmembrane type-1" evidence="11">
    <location>
        <begin position="18"/>
        <end position="211"/>
    </location>
</feature>
<proteinExistence type="inferred from homology"/>
<dbReference type="PROSITE" id="PS50928">
    <property type="entry name" value="ABC_TM1"/>
    <property type="match status" value="1"/>
</dbReference>
<evidence type="ECO:0000256" key="6">
    <source>
        <dbReference type="ARBA" id="ARBA00022692"/>
    </source>
</evidence>
<evidence type="ECO:0000259" key="11">
    <source>
        <dbReference type="PROSITE" id="PS50928"/>
    </source>
</evidence>
<dbReference type="EMBL" id="JBHSUB010000008">
    <property type="protein sequence ID" value="MFC6377904.1"/>
    <property type="molecule type" value="Genomic_DNA"/>
</dbReference>
<dbReference type="CDD" id="cd06261">
    <property type="entry name" value="TM_PBP2"/>
    <property type="match status" value="1"/>
</dbReference>
<keyword evidence="9 10" id="KW-0472">Membrane</keyword>
<feature type="transmembrane region" description="Helical" evidence="10">
    <location>
        <begin position="20"/>
        <end position="43"/>
    </location>
</feature>
<keyword evidence="4" id="KW-1003">Cell membrane</keyword>
<keyword evidence="5" id="KW-0997">Cell inner membrane</keyword>
<evidence type="ECO:0000256" key="5">
    <source>
        <dbReference type="ARBA" id="ARBA00022519"/>
    </source>
</evidence>
<keyword evidence="3 10" id="KW-0813">Transport</keyword>
<keyword evidence="6 10" id="KW-0812">Transmembrane</keyword>
<evidence type="ECO:0000256" key="9">
    <source>
        <dbReference type="ARBA" id="ARBA00023136"/>
    </source>
</evidence>
<dbReference type="InterPro" id="IPR000515">
    <property type="entry name" value="MetI-like"/>
</dbReference>
<name>A0ABW1VYI9_9GAMM</name>
<dbReference type="Proteomes" id="UP001596230">
    <property type="component" value="Unassembled WGS sequence"/>
</dbReference>
<dbReference type="NCBIfam" id="TIGR01726">
    <property type="entry name" value="HEQRo_perm_3TM"/>
    <property type="match status" value="1"/>
</dbReference>
<comment type="similarity">
    <text evidence="2">Belongs to the binding-protein-dependent transport system permease family. HisMQ subfamily.</text>
</comment>
<accession>A0ABW1VYI9</accession>
<evidence type="ECO:0000313" key="13">
    <source>
        <dbReference type="Proteomes" id="UP001596230"/>
    </source>
</evidence>
<feature type="transmembrane region" description="Helical" evidence="10">
    <location>
        <begin position="64"/>
        <end position="82"/>
    </location>
</feature>
<dbReference type="RefSeq" id="WP_212714468.1">
    <property type="nucleotide sequence ID" value="NZ_JBHSUB010000008.1"/>
</dbReference>